<dbReference type="GO" id="GO:0016020">
    <property type="term" value="C:membrane"/>
    <property type="evidence" value="ECO:0007669"/>
    <property type="project" value="UniProtKB-SubCell"/>
</dbReference>
<reference evidence="6" key="1">
    <citation type="journal article" date="2023" name="G3 (Bethesda)">
        <title>Whole genome assemblies of Zophobas morio and Tenebrio molitor.</title>
        <authorList>
            <person name="Kaur S."/>
            <person name="Stinson S.A."/>
            <person name="diCenzo G.C."/>
        </authorList>
    </citation>
    <scope>NUCLEOTIDE SEQUENCE</scope>
    <source>
        <strain evidence="6">QUZm001</strain>
    </source>
</reference>
<dbReference type="InterPro" id="IPR036259">
    <property type="entry name" value="MFS_trans_sf"/>
</dbReference>
<evidence type="ECO:0000256" key="1">
    <source>
        <dbReference type="ARBA" id="ARBA00004141"/>
    </source>
</evidence>
<evidence type="ECO:0000256" key="4">
    <source>
        <dbReference type="ARBA" id="ARBA00023136"/>
    </source>
</evidence>
<evidence type="ECO:0000256" key="2">
    <source>
        <dbReference type="ARBA" id="ARBA00022692"/>
    </source>
</evidence>
<keyword evidence="4 5" id="KW-0472">Membrane</keyword>
<feature type="transmembrane region" description="Helical" evidence="5">
    <location>
        <begin position="314"/>
        <end position="331"/>
    </location>
</feature>
<evidence type="ECO:0000313" key="6">
    <source>
        <dbReference type="EMBL" id="KAJ3665826.1"/>
    </source>
</evidence>
<dbReference type="InterPro" id="IPR011701">
    <property type="entry name" value="MFS"/>
</dbReference>
<comment type="caution">
    <text evidence="6">The sequence shown here is derived from an EMBL/GenBank/DDBJ whole genome shotgun (WGS) entry which is preliminary data.</text>
</comment>
<feature type="transmembrane region" description="Helical" evidence="5">
    <location>
        <begin position="343"/>
        <end position="366"/>
    </location>
</feature>
<feature type="transmembrane region" description="Helical" evidence="5">
    <location>
        <begin position="230"/>
        <end position="251"/>
    </location>
</feature>
<evidence type="ECO:0000256" key="5">
    <source>
        <dbReference type="SAM" id="Phobius"/>
    </source>
</evidence>
<keyword evidence="7" id="KW-1185">Reference proteome</keyword>
<dbReference type="EMBL" id="JALNTZ010000001">
    <property type="protein sequence ID" value="KAJ3665826.1"/>
    <property type="molecule type" value="Genomic_DNA"/>
</dbReference>
<accession>A0AA38MRV2</accession>
<feature type="transmembrane region" description="Helical" evidence="5">
    <location>
        <begin position="146"/>
        <end position="165"/>
    </location>
</feature>
<protein>
    <recommendedName>
        <fullName evidence="8">Major facilitator superfamily (MFS) profile domain-containing protein</fullName>
    </recommendedName>
</protein>
<keyword evidence="2 5" id="KW-0812">Transmembrane</keyword>
<evidence type="ECO:0008006" key="8">
    <source>
        <dbReference type="Google" id="ProtNLM"/>
    </source>
</evidence>
<evidence type="ECO:0000256" key="3">
    <source>
        <dbReference type="ARBA" id="ARBA00022989"/>
    </source>
</evidence>
<dbReference type="PANTHER" id="PTHR24064">
    <property type="entry name" value="SOLUTE CARRIER FAMILY 22 MEMBER"/>
    <property type="match status" value="1"/>
</dbReference>
<dbReference type="GO" id="GO:0022857">
    <property type="term" value="F:transmembrane transporter activity"/>
    <property type="evidence" value="ECO:0007669"/>
    <property type="project" value="InterPro"/>
</dbReference>
<evidence type="ECO:0000313" key="7">
    <source>
        <dbReference type="Proteomes" id="UP001168821"/>
    </source>
</evidence>
<feature type="transmembrane region" description="Helical" evidence="5">
    <location>
        <begin position="27"/>
        <end position="49"/>
    </location>
</feature>
<dbReference type="SUPFAM" id="SSF103473">
    <property type="entry name" value="MFS general substrate transporter"/>
    <property type="match status" value="1"/>
</dbReference>
<feature type="transmembrane region" description="Helical" evidence="5">
    <location>
        <begin position="204"/>
        <end position="224"/>
    </location>
</feature>
<keyword evidence="3 5" id="KW-1133">Transmembrane helix</keyword>
<proteinExistence type="predicted"/>
<comment type="subcellular location">
    <subcellularLocation>
        <location evidence="1">Membrane</location>
        <topology evidence="1">Multi-pass membrane protein</topology>
    </subcellularLocation>
</comment>
<dbReference type="Proteomes" id="UP001168821">
    <property type="component" value="Unassembled WGS sequence"/>
</dbReference>
<feature type="transmembrane region" description="Helical" evidence="5">
    <location>
        <begin position="461"/>
        <end position="484"/>
    </location>
</feature>
<feature type="transmembrane region" description="Helical" evidence="5">
    <location>
        <begin position="171"/>
        <end position="192"/>
    </location>
</feature>
<organism evidence="6 7">
    <name type="scientific">Zophobas morio</name>
    <dbReference type="NCBI Taxonomy" id="2755281"/>
    <lineage>
        <taxon>Eukaryota</taxon>
        <taxon>Metazoa</taxon>
        <taxon>Ecdysozoa</taxon>
        <taxon>Arthropoda</taxon>
        <taxon>Hexapoda</taxon>
        <taxon>Insecta</taxon>
        <taxon>Pterygota</taxon>
        <taxon>Neoptera</taxon>
        <taxon>Endopterygota</taxon>
        <taxon>Coleoptera</taxon>
        <taxon>Polyphaga</taxon>
        <taxon>Cucujiformia</taxon>
        <taxon>Tenebrionidae</taxon>
        <taxon>Zophobas</taxon>
    </lineage>
</organism>
<dbReference type="AlphaFoldDB" id="A0AA38MRV2"/>
<sequence length="528" mass="59245">MSEPSSPPTVFYENKVRVSSSPPPEEILPSITGSCGLWQIAVISISLIFQFISFTEQLSIIISLPSQVNFTCADGNGSQCTSANGTSCTNFVFFIPSGNLATFTEKLNLVCGEGKYPTFVKGSYQFGLTIGFFLAGTLADRLGHKITAMIFIPLQCLTGLFMISVSNIMLLVAYMLTHGIVSMAIRVVSILTICDTAGNNWRTFALGLIFIPKSISVIILPYYVDLFSNFEGLLAANSIIPLILLIPLLYFRDSPNYICLVEEFEKSEKALLKIAKCSKYSIPPTTRLRPVHVVVSTNIPQKTKFSKILRPKKVRRPFIALVIFWFFMGYINSKLTHYAYQNLTYSTISGLSGLAGCITSLCLCHWLSQKMVMGTFEFLKCLSIAGLCVYDVHLKNTTDTSFVVLKMVSIYFQTVSISVAVIITPRMFPTELRGNCFGLCGSVYHFGGFLEKFLSHYVRNAIYVTGIFLIIALIIEAYACSWFWKVHNRELPDFLVDCIRFRKYYKPTRFVVVYNNEQQEEIEIELAD</sequence>
<feature type="transmembrane region" description="Helical" evidence="5">
    <location>
        <begin position="400"/>
        <end position="423"/>
    </location>
</feature>
<gene>
    <name evidence="6" type="ORF">Zmor_001296</name>
</gene>
<dbReference type="Pfam" id="PF07690">
    <property type="entry name" value="MFS_1"/>
    <property type="match status" value="1"/>
</dbReference>
<name>A0AA38MRV2_9CUCU</name>
<dbReference type="Gene3D" id="1.20.1250.20">
    <property type="entry name" value="MFS general substrate transporter like domains"/>
    <property type="match status" value="1"/>
</dbReference>